<keyword evidence="1" id="KW-0732">Signal</keyword>
<feature type="chain" id="PRO_5013094060" description="DUF19 domain-containing protein" evidence="1">
    <location>
        <begin position="17"/>
        <end position="254"/>
    </location>
</feature>
<name>A0A1W0WC60_HYPEX</name>
<evidence type="ECO:0000313" key="2">
    <source>
        <dbReference type="EMBL" id="OQV12758.1"/>
    </source>
</evidence>
<organism evidence="2 3">
    <name type="scientific">Hypsibius exemplaris</name>
    <name type="common">Freshwater tardigrade</name>
    <dbReference type="NCBI Taxonomy" id="2072580"/>
    <lineage>
        <taxon>Eukaryota</taxon>
        <taxon>Metazoa</taxon>
        <taxon>Ecdysozoa</taxon>
        <taxon>Tardigrada</taxon>
        <taxon>Eutardigrada</taxon>
        <taxon>Parachela</taxon>
        <taxon>Hypsibioidea</taxon>
        <taxon>Hypsibiidae</taxon>
        <taxon>Hypsibius</taxon>
    </lineage>
</organism>
<comment type="caution">
    <text evidence="2">The sequence shown here is derived from an EMBL/GenBank/DDBJ whole genome shotgun (WGS) entry which is preliminary data.</text>
</comment>
<reference evidence="3" key="1">
    <citation type="submission" date="2017-01" db="EMBL/GenBank/DDBJ databases">
        <title>Comparative genomics of anhydrobiosis in the tardigrade Hypsibius dujardini.</title>
        <authorList>
            <person name="Yoshida Y."/>
            <person name="Koutsovoulos G."/>
            <person name="Laetsch D."/>
            <person name="Stevens L."/>
            <person name="Kumar S."/>
            <person name="Horikawa D."/>
            <person name="Ishino K."/>
            <person name="Komine S."/>
            <person name="Tomita M."/>
            <person name="Blaxter M."/>
            <person name="Arakawa K."/>
        </authorList>
    </citation>
    <scope>NUCLEOTIDE SEQUENCE [LARGE SCALE GENOMIC DNA]</scope>
    <source>
        <strain evidence="3">Z151</strain>
    </source>
</reference>
<keyword evidence="3" id="KW-1185">Reference proteome</keyword>
<evidence type="ECO:0000256" key="1">
    <source>
        <dbReference type="SAM" id="SignalP"/>
    </source>
</evidence>
<evidence type="ECO:0008006" key="4">
    <source>
        <dbReference type="Google" id="ProtNLM"/>
    </source>
</evidence>
<feature type="signal peptide" evidence="1">
    <location>
        <begin position="1"/>
        <end position="16"/>
    </location>
</feature>
<dbReference type="EMBL" id="MTYJ01000137">
    <property type="protein sequence ID" value="OQV12758.1"/>
    <property type="molecule type" value="Genomic_DNA"/>
</dbReference>
<protein>
    <recommendedName>
        <fullName evidence="4">DUF19 domain-containing protein</fullName>
    </recommendedName>
</protein>
<dbReference type="AlphaFoldDB" id="A0A1W0WC60"/>
<dbReference type="Proteomes" id="UP000192578">
    <property type="component" value="Unassembled WGS sequence"/>
</dbReference>
<proteinExistence type="predicted"/>
<gene>
    <name evidence="2" type="ORF">BV898_12987</name>
</gene>
<evidence type="ECO:0000313" key="3">
    <source>
        <dbReference type="Proteomes" id="UP000192578"/>
    </source>
</evidence>
<sequence>MLFLACLDLTFALVLTLNIFPLAVPNKALPPAGKAHKHRHHSTEQCNREFATCFSLLSKDGGFLGQVLYGRGDYSKPVQERLPETITHYCQSLGEGLTCVESALRGCSPLIEKEIIRKVRIFMRSFRQIDLCTKTTYREAFIDQSDCFFGLRSEPLQVECVNHLVTKMNVAQHKVLAEDGNVDLLFGDYCRAFQAFTDCIADDLERQCGVRGRDVVLHNFYQVMGFEGRKRTCDVEVKSNEISQSSMRLLTFKV</sequence>
<dbReference type="OrthoDB" id="10038915at2759"/>
<accession>A0A1W0WC60</accession>